<feature type="domain" description="Fringe-like glycosyltransferase" evidence="14">
    <location>
        <begin position="563"/>
        <end position="735"/>
    </location>
</feature>
<keyword evidence="6 13" id="KW-0732">Signal</keyword>
<keyword evidence="7" id="KW-0735">Signal-anchor</keyword>
<evidence type="ECO:0000256" key="2">
    <source>
        <dbReference type="ARBA" id="ARBA00007528"/>
    </source>
</evidence>
<evidence type="ECO:0000256" key="10">
    <source>
        <dbReference type="ARBA" id="ARBA00023157"/>
    </source>
</evidence>
<evidence type="ECO:0000256" key="4">
    <source>
        <dbReference type="ARBA" id="ARBA00022679"/>
    </source>
</evidence>
<organism evidence="15">
    <name type="scientific">Thraustotheca clavata</name>
    <dbReference type="NCBI Taxonomy" id="74557"/>
    <lineage>
        <taxon>Eukaryota</taxon>
        <taxon>Sar</taxon>
        <taxon>Stramenopiles</taxon>
        <taxon>Oomycota</taxon>
        <taxon>Saprolegniomycetes</taxon>
        <taxon>Saprolegniales</taxon>
        <taxon>Achlyaceae</taxon>
        <taxon>Thraustotheca</taxon>
    </lineage>
</organism>
<dbReference type="PANTHER" id="PTHR31468">
    <property type="entry name" value="1,3-BETA-GLUCANOSYLTRANSFERASE GAS1"/>
    <property type="match status" value="1"/>
</dbReference>
<accession>A0A0A7CMK3</accession>
<keyword evidence="4" id="KW-0808">Transferase</keyword>
<keyword evidence="5" id="KW-0812">Transmembrane</keyword>
<keyword evidence="10" id="KW-1015">Disulfide bond</keyword>
<reference evidence="15" key="1">
    <citation type="journal article" date="2014" name="Genome Biol. Evol.">
        <title>The secreted proteins of Achlya hypogyna and Thraustotheca clavata identify the ancestral oomycete secretome and reveal gene acquisitions by horizontal gene transfer.</title>
        <authorList>
            <person name="Misner I."/>
            <person name="Blouin N."/>
            <person name="Leonard G."/>
            <person name="Richards T.A."/>
            <person name="Lane C.E."/>
        </authorList>
    </citation>
    <scope>NUCLEOTIDE SEQUENCE</scope>
    <source>
        <strain evidence="15">ATCC 34112</strain>
    </source>
</reference>
<dbReference type="GO" id="GO:0034411">
    <property type="term" value="P:cell wall (1-&gt;3)-beta-D-glucan biosynthetic process"/>
    <property type="evidence" value="ECO:0007669"/>
    <property type="project" value="TreeGrafter"/>
</dbReference>
<protein>
    <submittedName>
        <fullName evidence="15">Secreted protein</fullName>
    </submittedName>
</protein>
<dbReference type="Pfam" id="PF03198">
    <property type="entry name" value="Glyco_hydro_72"/>
    <property type="match status" value="1"/>
</dbReference>
<evidence type="ECO:0000256" key="9">
    <source>
        <dbReference type="ARBA" id="ARBA00023136"/>
    </source>
</evidence>
<dbReference type="InterPro" id="IPR004886">
    <property type="entry name" value="Glucanosyltransferase"/>
</dbReference>
<feature type="compositionally biased region" description="Low complexity" evidence="12">
    <location>
        <begin position="446"/>
        <end position="467"/>
    </location>
</feature>
<proteinExistence type="inferred from homology"/>
<evidence type="ECO:0000256" key="7">
    <source>
        <dbReference type="ARBA" id="ARBA00022968"/>
    </source>
</evidence>
<dbReference type="Gene3D" id="3.20.20.80">
    <property type="entry name" value="Glycosidases"/>
    <property type="match status" value="1"/>
</dbReference>
<keyword evidence="9" id="KW-0472">Membrane</keyword>
<keyword evidence="8" id="KW-1133">Transmembrane helix</keyword>
<comment type="similarity">
    <text evidence="2">Belongs to the glycosyl hydrolase 72 family.</text>
</comment>
<dbReference type="Pfam" id="PF02434">
    <property type="entry name" value="Fringe"/>
    <property type="match status" value="1"/>
</dbReference>
<evidence type="ECO:0000256" key="13">
    <source>
        <dbReference type="SAM" id="SignalP"/>
    </source>
</evidence>
<dbReference type="PANTHER" id="PTHR31468:SF2">
    <property type="entry name" value="1,3-BETA-GLUCANOSYLTRANSFERASE GAS1"/>
    <property type="match status" value="1"/>
</dbReference>
<evidence type="ECO:0000256" key="11">
    <source>
        <dbReference type="ARBA" id="ARBA00023180"/>
    </source>
</evidence>
<dbReference type="AlphaFoldDB" id="A0A0A7CMK3"/>
<dbReference type="GO" id="GO:0042124">
    <property type="term" value="F:1,3-beta-glucanosyltransferase activity"/>
    <property type="evidence" value="ECO:0007669"/>
    <property type="project" value="TreeGrafter"/>
</dbReference>
<evidence type="ECO:0000259" key="14">
    <source>
        <dbReference type="Pfam" id="PF02434"/>
    </source>
</evidence>
<name>A0A0A7CMK3_9STRA</name>
<sequence>MKLPLLLSALVCLQEAINAINPVVIKGQRMFVYSTGSPFLVKGVDYYPRPNAGILDINNYDFFTDENEEIWRPHIQQFQELGVNAIRLYAVDPSQSHDKFMCALEAIGVYVLVDLAASCTDCAITKEPYPQCYPGALKTRGQQIIVAFSKYNNVLGFSAGNEVNNVVNDSPINAPCQKKFIRDMRAFIHSCQSKMRPIPVGVVLADFQRKSNAAYYNCRTNSSDTLENVECNIGYGLNAYVQCDPAAPLSTVGPGYAALLSDFKSLNMSVPVMLTEYGCLNVGYSTVSGYQAQRTWADASWMLSSSFNDIFTGGFAFEFSTENANSKADSPYPFTKYGTQNYGLGYFSPETCDGRATPCIYNRMPNYGFLATQYNASTGSQLAVSSQYTGYRTVPPACPTGFAAISNSTWASDSVTDMLCPDLTATTLCPGDVIIAGTGTTVAPGATYSPASPGTSSTPAPSPNGGANAQQQSSDANTNTILGSIAVATTYQMMHNEVDTPRGPSRRIKLWASLLGFWMVAGICRMWYLAGFFNVDMPNIPAREYAITEDKMAFIVYSSMWQESFFAERITAIRETWAQTIPHLYCVQTKTPEYQLPASTQARTKTEPGFKLLVPPASQAATPVTFAINKVAEEAPYHQWFYLAADSSYVIPANLIHLVQGLDPNEPYFLGHPLLLPTSGQYSWPKLNRLVFNSMAGLLLSKGAVEEYKIAVVNGCYDRCVSCGEDLKIAFCLRERGIFALDTRDEITSRDVFHIFSPGSLVNNARTNGTYDYTPANCDWYQLYSMWPIQMNLDCCSSHSALFHYTNAEEIRAIHTMLYQVAPHVPKDVEVNDVMLRDLIKIHAKHLYKQFPSYTHPAYSRVRHLLLRQIQISHSWDSSHVNIRNIDDQTRENAGQKGVVT</sequence>
<keyword evidence="3" id="KW-0328">Glycosyltransferase</keyword>
<feature type="signal peptide" evidence="13">
    <location>
        <begin position="1"/>
        <end position="19"/>
    </location>
</feature>
<dbReference type="Gene3D" id="3.90.550.50">
    <property type="match status" value="1"/>
</dbReference>
<evidence type="ECO:0000256" key="6">
    <source>
        <dbReference type="ARBA" id="ARBA00022729"/>
    </source>
</evidence>
<evidence type="ECO:0000256" key="5">
    <source>
        <dbReference type="ARBA" id="ARBA00022692"/>
    </source>
</evidence>
<feature type="region of interest" description="Disordered" evidence="12">
    <location>
        <begin position="446"/>
        <end position="475"/>
    </location>
</feature>
<dbReference type="InterPro" id="IPR017853">
    <property type="entry name" value="GH"/>
</dbReference>
<comment type="subcellular location">
    <subcellularLocation>
        <location evidence="1">Membrane</location>
        <topology evidence="1">Single-pass type II membrane protein</topology>
    </subcellularLocation>
</comment>
<evidence type="ECO:0000256" key="12">
    <source>
        <dbReference type="SAM" id="MobiDB-lite"/>
    </source>
</evidence>
<evidence type="ECO:0000256" key="1">
    <source>
        <dbReference type="ARBA" id="ARBA00004606"/>
    </source>
</evidence>
<evidence type="ECO:0000256" key="3">
    <source>
        <dbReference type="ARBA" id="ARBA00022676"/>
    </source>
</evidence>
<feature type="chain" id="PRO_5025642857" evidence="13">
    <location>
        <begin position="20"/>
        <end position="901"/>
    </location>
</feature>
<dbReference type="GO" id="GO:0005886">
    <property type="term" value="C:plasma membrane"/>
    <property type="evidence" value="ECO:0007669"/>
    <property type="project" value="TreeGrafter"/>
</dbReference>
<evidence type="ECO:0000256" key="8">
    <source>
        <dbReference type="ARBA" id="ARBA00022989"/>
    </source>
</evidence>
<dbReference type="InterPro" id="IPR003378">
    <property type="entry name" value="Fringe-like_glycosylTrfase"/>
</dbReference>
<dbReference type="GO" id="GO:0016757">
    <property type="term" value="F:glycosyltransferase activity"/>
    <property type="evidence" value="ECO:0007669"/>
    <property type="project" value="UniProtKB-KW"/>
</dbReference>
<keyword evidence="11" id="KW-0325">Glycoprotein</keyword>
<dbReference type="SUPFAM" id="SSF51445">
    <property type="entry name" value="(Trans)glycosidases"/>
    <property type="match status" value="1"/>
</dbReference>
<evidence type="ECO:0000313" key="15">
    <source>
        <dbReference type="EMBL" id="AIG55654.1"/>
    </source>
</evidence>
<dbReference type="EMBL" id="KM038193">
    <property type="protein sequence ID" value="AIG55654.1"/>
    <property type="molecule type" value="Genomic_DNA"/>
</dbReference>